<evidence type="ECO:0000256" key="2">
    <source>
        <dbReference type="SAM" id="Phobius"/>
    </source>
</evidence>
<proteinExistence type="predicted"/>
<evidence type="ECO:0000256" key="1">
    <source>
        <dbReference type="SAM" id="MobiDB-lite"/>
    </source>
</evidence>
<feature type="transmembrane region" description="Helical" evidence="2">
    <location>
        <begin position="123"/>
        <end position="143"/>
    </location>
</feature>
<dbReference type="RefSeq" id="WP_386446711.1">
    <property type="nucleotide sequence ID" value="NZ_JBHSFH010000006.1"/>
</dbReference>
<accession>A0ABV9A4P7</accession>
<evidence type="ECO:0008006" key="5">
    <source>
        <dbReference type="Google" id="ProtNLM"/>
    </source>
</evidence>
<feature type="transmembrane region" description="Helical" evidence="2">
    <location>
        <begin position="69"/>
        <end position="87"/>
    </location>
</feature>
<feature type="region of interest" description="Disordered" evidence="1">
    <location>
        <begin position="1"/>
        <end position="64"/>
    </location>
</feature>
<feature type="compositionally biased region" description="Low complexity" evidence="1">
    <location>
        <begin position="10"/>
        <end position="23"/>
    </location>
</feature>
<protein>
    <recommendedName>
        <fullName evidence="5">Integral membrane protein</fullName>
    </recommendedName>
</protein>
<name>A0ABV9A4P7_9ACTN</name>
<keyword evidence="2" id="KW-0812">Transmembrane</keyword>
<dbReference type="EMBL" id="JBHSFH010000006">
    <property type="protein sequence ID" value="MFC4494873.1"/>
    <property type="molecule type" value="Genomic_DNA"/>
</dbReference>
<feature type="transmembrane region" description="Helical" evidence="2">
    <location>
        <begin position="93"/>
        <end position="111"/>
    </location>
</feature>
<evidence type="ECO:0000313" key="4">
    <source>
        <dbReference type="Proteomes" id="UP001595997"/>
    </source>
</evidence>
<evidence type="ECO:0000313" key="3">
    <source>
        <dbReference type="EMBL" id="MFC4494873.1"/>
    </source>
</evidence>
<organism evidence="3 4">
    <name type="scientific">Streptomyces ovatisporus</name>
    <dbReference type="NCBI Taxonomy" id="1128682"/>
    <lineage>
        <taxon>Bacteria</taxon>
        <taxon>Bacillati</taxon>
        <taxon>Actinomycetota</taxon>
        <taxon>Actinomycetes</taxon>
        <taxon>Kitasatosporales</taxon>
        <taxon>Streptomycetaceae</taxon>
        <taxon>Streptomyces</taxon>
    </lineage>
</organism>
<reference evidence="4" key="1">
    <citation type="journal article" date="2019" name="Int. J. Syst. Evol. Microbiol.">
        <title>The Global Catalogue of Microorganisms (GCM) 10K type strain sequencing project: providing services to taxonomists for standard genome sequencing and annotation.</title>
        <authorList>
            <consortium name="The Broad Institute Genomics Platform"/>
            <consortium name="The Broad Institute Genome Sequencing Center for Infectious Disease"/>
            <person name="Wu L."/>
            <person name="Ma J."/>
        </authorList>
    </citation>
    <scope>NUCLEOTIDE SEQUENCE [LARGE SCALE GENOMIC DNA]</scope>
    <source>
        <strain evidence="4">CGMCC 4.7357</strain>
    </source>
</reference>
<keyword evidence="2" id="KW-0472">Membrane</keyword>
<keyword evidence="4" id="KW-1185">Reference proteome</keyword>
<dbReference type="Proteomes" id="UP001595997">
    <property type="component" value="Unassembled WGS sequence"/>
</dbReference>
<feature type="compositionally biased region" description="Pro residues" evidence="1">
    <location>
        <begin position="30"/>
        <end position="44"/>
    </location>
</feature>
<comment type="caution">
    <text evidence="3">The sequence shown here is derived from an EMBL/GenBank/DDBJ whole genome shotgun (WGS) entry which is preliminary data.</text>
</comment>
<gene>
    <name evidence="3" type="ORF">ACFPA8_12080</name>
</gene>
<keyword evidence="2" id="KW-1133">Transmembrane helix</keyword>
<sequence length="147" mass="14859">MNYGPPPEPNESAPQPEAAAPGPDVAYSSPVPPPGPVPPHPHPQQPWIGPSGPEWPGGRPPADRPMGPGLAVAAVVLGLLAWVLPLLPVNLDLLRQYVAFPPAVGGLVLAIGGCTGHRRGKPLAVAGAILCVLALVLVAYMVAGNAA</sequence>